<name>A0A367JW61_RHIAZ</name>
<evidence type="ECO:0000313" key="3">
    <source>
        <dbReference type="Proteomes" id="UP000252139"/>
    </source>
</evidence>
<accession>A0A367JW61</accession>
<reference evidence="2 3" key="1">
    <citation type="journal article" date="2018" name="G3 (Bethesda)">
        <title>Phylogenetic and Phylogenomic Definition of Rhizopus Species.</title>
        <authorList>
            <person name="Gryganskyi A.P."/>
            <person name="Golan J."/>
            <person name="Dolatabadi S."/>
            <person name="Mondo S."/>
            <person name="Robb S."/>
            <person name="Idnurm A."/>
            <person name="Muszewska A."/>
            <person name="Steczkiewicz K."/>
            <person name="Masonjones S."/>
            <person name="Liao H.L."/>
            <person name="Gajdeczka M.T."/>
            <person name="Anike F."/>
            <person name="Vuek A."/>
            <person name="Anishchenko I.M."/>
            <person name="Voigt K."/>
            <person name="de Hoog G.S."/>
            <person name="Smith M.E."/>
            <person name="Heitman J."/>
            <person name="Vilgalys R."/>
            <person name="Stajich J.E."/>
        </authorList>
    </citation>
    <scope>NUCLEOTIDE SEQUENCE [LARGE SCALE GENOMIC DNA]</scope>
    <source>
        <strain evidence="2 3">CBS 357.93</strain>
    </source>
</reference>
<keyword evidence="3" id="KW-1185">Reference proteome</keyword>
<feature type="compositionally biased region" description="Acidic residues" evidence="1">
    <location>
        <begin position="64"/>
        <end position="79"/>
    </location>
</feature>
<dbReference type="OrthoDB" id="10556168at2759"/>
<sequence length="165" mass="19119">MTRLQTTTKSKQIISKFWKSKPTIASSKIEYDAQKKRMQSQMAKEVVDEMQNGRRKRTRVKGTDEEDYQEGSGDIEESSEEEEDFWIGWKKLLKGLQERATLPFLSLEVLTGVGKTLSSSEGCLRFYIVDPLLRNYNKFLQQHGRNVLFYPGEMELNAMIIQLQG</sequence>
<feature type="region of interest" description="Disordered" evidence="1">
    <location>
        <begin position="40"/>
        <end position="79"/>
    </location>
</feature>
<protein>
    <submittedName>
        <fullName evidence="2">Uncharacterized protein</fullName>
    </submittedName>
</protein>
<dbReference type="EMBL" id="PJQL01000609">
    <property type="protein sequence ID" value="RCH94170.1"/>
    <property type="molecule type" value="Genomic_DNA"/>
</dbReference>
<evidence type="ECO:0000256" key="1">
    <source>
        <dbReference type="SAM" id="MobiDB-lite"/>
    </source>
</evidence>
<evidence type="ECO:0000313" key="2">
    <source>
        <dbReference type="EMBL" id="RCH94170.1"/>
    </source>
</evidence>
<dbReference type="Proteomes" id="UP000252139">
    <property type="component" value="Unassembled WGS sequence"/>
</dbReference>
<dbReference type="AlphaFoldDB" id="A0A367JW61"/>
<proteinExistence type="predicted"/>
<gene>
    <name evidence="2" type="ORF">CU097_012885</name>
</gene>
<organism evidence="2 3">
    <name type="scientific">Rhizopus azygosporus</name>
    <name type="common">Rhizopus microsporus var. azygosporus</name>
    <dbReference type="NCBI Taxonomy" id="86630"/>
    <lineage>
        <taxon>Eukaryota</taxon>
        <taxon>Fungi</taxon>
        <taxon>Fungi incertae sedis</taxon>
        <taxon>Mucoromycota</taxon>
        <taxon>Mucoromycotina</taxon>
        <taxon>Mucoromycetes</taxon>
        <taxon>Mucorales</taxon>
        <taxon>Mucorineae</taxon>
        <taxon>Rhizopodaceae</taxon>
        <taxon>Rhizopus</taxon>
    </lineage>
</organism>
<comment type="caution">
    <text evidence="2">The sequence shown here is derived from an EMBL/GenBank/DDBJ whole genome shotgun (WGS) entry which is preliminary data.</text>
</comment>